<name>A0A0F9IEE8_9ZZZZ</name>
<sequence length="222" mass="25683">MFVCGVFSKYGGFRRNTILEVWQYCPANDESKMFNFSLKSHLNTYNQENIKQINWITGVKGEWNREEVGFITKNVEFGENGKGLLISNKKDISLVSSLFPYLDFEISTPQNFTQFKSKAHRGGDDYFLPQIDRVYDLILIDEDTVIGGNTTLTSALKVLLRKSVKEKGYIVMKSYFDPVLEKDQKYKKEKKIYSSNLLSVNEAVILYENYEKISSLHVYRAS</sequence>
<comment type="caution">
    <text evidence="1">The sequence shown here is derived from an EMBL/GenBank/DDBJ whole genome shotgun (WGS) entry which is preliminary data.</text>
</comment>
<dbReference type="AlphaFoldDB" id="A0A0F9IEE8"/>
<organism evidence="1">
    <name type="scientific">marine sediment metagenome</name>
    <dbReference type="NCBI Taxonomy" id="412755"/>
    <lineage>
        <taxon>unclassified sequences</taxon>
        <taxon>metagenomes</taxon>
        <taxon>ecological metagenomes</taxon>
    </lineage>
</organism>
<accession>A0A0F9IEE8</accession>
<proteinExistence type="predicted"/>
<gene>
    <name evidence="1" type="ORF">LCGC14_1886980</name>
</gene>
<protein>
    <submittedName>
        <fullName evidence="1">Uncharacterized protein</fullName>
    </submittedName>
</protein>
<evidence type="ECO:0000313" key="1">
    <source>
        <dbReference type="EMBL" id="KKL92210.1"/>
    </source>
</evidence>
<dbReference type="EMBL" id="LAZR01019529">
    <property type="protein sequence ID" value="KKL92210.1"/>
    <property type="molecule type" value="Genomic_DNA"/>
</dbReference>
<reference evidence="1" key="1">
    <citation type="journal article" date="2015" name="Nature">
        <title>Complex archaea that bridge the gap between prokaryotes and eukaryotes.</title>
        <authorList>
            <person name="Spang A."/>
            <person name="Saw J.H."/>
            <person name="Jorgensen S.L."/>
            <person name="Zaremba-Niedzwiedzka K."/>
            <person name="Martijn J."/>
            <person name="Lind A.E."/>
            <person name="van Eijk R."/>
            <person name="Schleper C."/>
            <person name="Guy L."/>
            <person name="Ettema T.J."/>
        </authorList>
    </citation>
    <scope>NUCLEOTIDE SEQUENCE</scope>
</reference>